<feature type="region of interest" description="Disordered" evidence="1">
    <location>
        <begin position="73"/>
        <end position="112"/>
    </location>
</feature>
<dbReference type="EMBL" id="OY731406">
    <property type="protein sequence ID" value="CAJ1973398.1"/>
    <property type="molecule type" value="Genomic_DNA"/>
</dbReference>
<accession>A0AA86T2W7</accession>
<evidence type="ECO:0000256" key="1">
    <source>
        <dbReference type="SAM" id="MobiDB-lite"/>
    </source>
</evidence>
<gene>
    <name evidence="2" type="ORF">AYBTSS11_LOCUS25459</name>
</gene>
<evidence type="ECO:0000313" key="2">
    <source>
        <dbReference type="EMBL" id="CAJ1973398.1"/>
    </source>
</evidence>
<feature type="compositionally biased region" description="Polar residues" evidence="1">
    <location>
        <begin position="90"/>
        <end position="102"/>
    </location>
</feature>
<dbReference type="AlphaFoldDB" id="A0AA86T2W7"/>
<dbReference type="Gramene" id="rna-AYBTSS11_LOCUS25459">
    <property type="protein sequence ID" value="CAJ1973398.1"/>
    <property type="gene ID" value="gene-AYBTSS11_LOCUS25459"/>
</dbReference>
<sequence>MKELINKSFGRFMISRQQSCNHLLTAFTPPDSFAVLYCTIAAEAAAADMETVIRKGYMGGFLKEREKMVGAQRARKSRKERLIFPHKLSATETDPSEPTRSKITPKIHPTNK</sequence>
<keyword evidence="3" id="KW-1185">Reference proteome</keyword>
<proteinExistence type="predicted"/>
<evidence type="ECO:0000313" key="3">
    <source>
        <dbReference type="Proteomes" id="UP001189624"/>
    </source>
</evidence>
<reference evidence="2" key="1">
    <citation type="submission" date="2023-10" db="EMBL/GenBank/DDBJ databases">
        <authorList>
            <person name="Domelevo Entfellner J.-B."/>
        </authorList>
    </citation>
    <scope>NUCLEOTIDE SEQUENCE</scope>
</reference>
<feature type="compositionally biased region" description="Basic residues" evidence="1">
    <location>
        <begin position="103"/>
        <end position="112"/>
    </location>
</feature>
<protein>
    <submittedName>
        <fullName evidence="2">Uncharacterized protein</fullName>
    </submittedName>
</protein>
<name>A0AA86T2W7_9FABA</name>
<organism evidence="2 3">
    <name type="scientific">Sphenostylis stenocarpa</name>
    <dbReference type="NCBI Taxonomy" id="92480"/>
    <lineage>
        <taxon>Eukaryota</taxon>
        <taxon>Viridiplantae</taxon>
        <taxon>Streptophyta</taxon>
        <taxon>Embryophyta</taxon>
        <taxon>Tracheophyta</taxon>
        <taxon>Spermatophyta</taxon>
        <taxon>Magnoliopsida</taxon>
        <taxon>eudicotyledons</taxon>
        <taxon>Gunneridae</taxon>
        <taxon>Pentapetalae</taxon>
        <taxon>rosids</taxon>
        <taxon>fabids</taxon>
        <taxon>Fabales</taxon>
        <taxon>Fabaceae</taxon>
        <taxon>Papilionoideae</taxon>
        <taxon>50 kb inversion clade</taxon>
        <taxon>NPAAA clade</taxon>
        <taxon>indigoferoid/millettioid clade</taxon>
        <taxon>Phaseoleae</taxon>
        <taxon>Sphenostylis</taxon>
    </lineage>
</organism>
<dbReference type="Proteomes" id="UP001189624">
    <property type="component" value="Chromosome 9"/>
</dbReference>